<sequence>MPICPPEPIRSGRGWPRPSGKKVLKAIKFNSKTGDEDAEFASLDPVNKVVLHLGRARSRLATDANATAEQIARYRKLQAGSGLSTAVTWAPSCLAEDSAEESAAGPKMKLRERSSPKLGDDAEALSCGCSIDEEEDEVGEEGVEALLLEESYQLLVFQSLGCRAGWAAQPLAWLATGVKSSFLEFLPSGGFGRKV</sequence>
<organism evidence="2 3">
    <name type="scientific">Acanthamoeba castellanii (strain ATCC 30010 / Neff)</name>
    <dbReference type="NCBI Taxonomy" id="1257118"/>
    <lineage>
        <taxon>Eukaryota</taxon>
        <taxon>Amoebozoa</taxon>
        <taxon>Discosea</taxon>
        <taxon>Longamoebia</taxon>
        <taxon>Centramoebida</taxon>
        <taxon>Acanthamoebidae</taxon>
        <taxon>Acanthamoeba</taxon>
    </lineage>
</organism>
<dbReference type="GeneID" id="14917148"/>
<name>L8GWI7_ACACF</name>
<dbReference type="KEGG" id="acan:ACA1_104790"/>
<feature type="compositionally biased region" description="Basic and acidic residues" evidence="1">
    <location>
        <begin position="109"/>
        <end position="120"/>
    </location>
</feature>
<dbReference type="Proteomes" id="UP000011083">
    <property type="component" value="Unassembled WGS sequence"/>
</dbReference>
<dbReference type="AlphaFoldDB" id="L8GWI7"/>
<proteinExistence type="predicted"/>
<evidence type="ECO:0000313" key="3">
    <source>
        <dbReference type="Proteomes" id="UP000011083"/>
    </source>
</evidence>
<evidence type="ECO:0000313" key="2">
    <source>
        <dbReference type="EMBL" id="ELR16456.1"/>
    </source>
</evidence>
<dbReference type="RefSeq" id="XP_004338469.1">
    <property type="nucleotide sequence ID" value="XM_004338421.1"/>
</dbReference>
<protein>
    <submittedName>
        <fullName evidence="2">Uncharacterized protein</fullName>
    </submittedName>
</protein>
<feature type="region of interest" description="Disordered" evidence="1">
    <location>
        <begin position="98"/>
        <end position="121"/>
    </location>
</feature>
<keyword evidence="3" id="KW-1185">Reference proteome</keyword>
<gene>
    <name evidence="2" type="ORF">ACA1_104790</name>
</gene>
<dbReference type="EMBL" id="KB007993">
    <property type="protein sequence ID" value="ELR16456.1"/>
    <property type="molecule type" value="Genomic_DNA"/>
</dbReference>
<dbReference type="VEuPathDB" id="AmoebaDB:ACA1_104790"/>
<accession>L8GWI7</accession>
<reference evidence="2 3" key="1">
    <citation type="journal article" date="2013" name="Genome Biol.">
        <title>Genome of Acanthamoeba castellanii highlights extensive lateral gene transfer and early evolution of tyrosine kinase signaling.</title>
        <authorList>
            <person name="Clarke M."/>
            <person name="Lohan A.J."/>
            <person name="Liu B."/>
            <person name="Lagkouvardos I."/>
            <person name="Roy S."/>
            <person name="Zafar N."/>
            <person name="Bertelli C."/>
            <person name="Schilde C."/>
            <person name="Kianianmomeni A."/>
            <person name="Burglin T.R."/>
            <person name="Frech C."/>
            <person name="Turcotte B."/>
            <person name="Kopec K.O."/>
            <person name="Synnott J.M."/>
            <person name="Choo C."/>
            <person name="Paponov I."/>
            <person name="Finkler A."/>
            <person name="Soon Heng Tan C."/>
            <person name="Hutchins A.P."/>
            <person name="Weinmeier T."/>
            <person name="Rattei T."/>
            <person name="Chu J.S."/>
            <person name="Gimenez G."/>
            <person name="Irimia M."/>
            <person name="Rigden D.J."/>
            <person name="Fitzpatrick D.A."/>
            <person name="Lorenzo-Morales J."/>
            <person name="Bateman A."/>
            <person name="Chiu C.H."/>
            <person name="Tang P."/>
            <person name="Hegemann P."/>
            <person name="Fromm H."/>
            <person name="Raoult D."/>
            <person name="Greub G."/>
            <person name="Miranda-Saavedra D."/>
            <person name="Chen N."/>
            <person name="Nash P."/>
            <person name="Ginger M.L."/>
            <person name="Horn M."/>
            <person name="Schaap P."/>
            <person name="Caler L."/>
            <person name="Loftus B."/>
        </authorList>
    </citation>
    <scope>NUCLEOTIDE SEQUENCE [LARGE SCALE GENOMIC DNA]</scope>
    <source>
        <strain evidence="2 3">Neff</strain>
    </source>
</reference>
<evidence type="ECO:0000256" key="1">
    <source>
        <dbReference type="SAM" id="MobiDB-lite"/>
    </source>
</evidence>